<keyword evidence="3" id="KW-1185">Reference proteome</keyword>
<keyword evidence="1" id="KW-0812">Transmembrane</keyword>
<accession>A0A7N9CQ82</accession>
<protein>
    <submittedName>
        <fullName evidence="2">Uncharacterized protein</fullName>
    </submittedName>
</protein>
<reference evidence="2" key="2">
    <citation type="submission" date="2025-08" db="UniProtKB">
        <authorList>
            <consortium name="Ensembl"/>
        </authorList>
    </citation>
    <scope>IDENTIFICATION</scope>
</reference>
<keyword evidence="1" id="KW-0472">Membrane</keyword>
<name>A0A7N9CQ82_MACFA</name>
<sequence>PPLPGFKQFSCFSLLSSWDDRHVPPRPANSVFLVEVGFLHVGQGGLKLLTSGDLPSLASQSAGITGMSHHAQPPHCIFIFRVFFFLLSLTLICCKTCSCTHRDHHHHHHHQINGEVGRIHSVLSP</sequence>
<dbReference type="AlphaFoldDB" id="A0A7N9CQ82"/>
<organism evidence="2 3">
    <name type="scientific">Macaca fascicularis</name>
    <name type="common">Crab-eating macaque</name>
    <name type="synonym">Cynomolgus monkey</name>
    <dbReference type="NCBI Taxonomy" id="9541"/>
    <lineage>
        <taxon>Eukaryota</taxon>
        <taxon>Metazoa</taxon>
        <taxon>Chordata</taxon>
        <taxon>Craniata</taxon>
        <taxon>Vertebrata</taxon>
        <taxon>Euteleostomi</taxon>
        <taxon>Mammalia</taxon>
        <taxon>Eutheria</taxon>
        <taxon>Euarchontoglires</taxon>
        <taxon>Primates</taxon>
        <taxon>Haplorrhini</taxon>
        <taxon>Catarrhini</taxon>
        <taxon>Cercopithecidae</taxon>
        <taxon>Cercopithecinae</taxon>
        <taxon>Macaca</taxon>
    </lineage>
</organism>
<dbReference type="Proteomes" id="UP000233100">
    <property type="component" value="Chromosome 14"/>
</dbReference>
<feature type="transmembrane region" description="Helical" evidence="1">
    <location>
        <begin position="76"/>
        <end position="92"/>
    </location>
</feature>
<dbReference type="Ensembl" id="ENSMFAT00000079212.1">
    <property type="protein sequence ID" value="ENSMFAP00000053226.1"/>
    <property type="gene ID" value="ENSMFAG00000061173.1"/>
</dbReference>
<evidence type="ECO:0000313" key="2">
    <source>
        <dbReference type="Ensembl" id="ENSMFAP00000053226.1"/>
    </source>
</evidence>
<dbReference type="PANTHER" id="PTHR46254">
    <property type="entry name" value="PROTEIN GVQW1-RELATED"/>
    <property type="match status" value="1"/>
</dbReference>
<keyword evidence="1" id="KW-1133">Transmembrane helix</keyword>
<proteinExistence type="predicted"/>
<evidence type="ECO:0000256" key="1">
    <source>
        <dbReference type="SAM" id="Phobius"/>
    </source>
</evidence>
<reference evidence="2 3" key="1">
    <citation type="submission" date="2013-03" db="EMBL/GenBank/DDBJ databases">
        <authorList>
            <person name="Warren W."/>
            <person name="Wilson R.K."/>
        </authorList>
    </citation>
    <scope>NUCLEOTIDE SEQUENCE</scope>
</reference>
<dbReference type="PRINTS" id="PR02045">
    <property type="entry name" value="F138DOMAIN"/>
</dbReference>
<dbReference type="GeneTree" id="ENSGT00940000170471"/>
<evidence type="ECO:0000313" key="3">
    <source>
        <dbReference type="Proteomes" id="UP000233100"/>
    </source>
</evidence>
<reference evidence="2" key="3">
    <citation type="submission" date="2025-09" db="UniProtKB">
        <authorList>
            <consortium name="Ensembl"/>
        </authorList>
    </citation>
    <scope>IDENTIFICATION</scope>
</reference>
<dbReference type="PANTHER" id="PTHR46254:SF3">
    <property type="entry name" value="SECRETED PROTEIN"/>
    <property type="match status" value="1"/>
</dbReference>